<sequence>MKLSFFGAARSVTGSRHLLEAGGVRLLLDCGLFQGHRHDADVRNHDLGFDPRSLDAVLLSHAHIDHSGALPVLSKQGFKGRVYATDATCDLANLMLQDSAKVQEQDCGYINRKERRRGRHCRAPYYDTDDVRDIVRRFSSLRYREDVKIGRHLSASFHDAGHILGSGAVHINIHHKGLRTSLLFSGDLGRRGMPILRDPDPPPPCDVLILESTYGDRLHEQDAEERTRMAQDLFAHAIAYRSKIIVPAFAIGRTQDLVMRIKELVRAGTVPPIPIYIDSPLASKATDIFRAHPDLFDEETFRTFLQEGDPFGARYIRYVSTPEESKKLNDAKGPCVIIASSGMCEGGRVLHHLKHAVADPANVIAIVGFQAEHTLGRKLVERWDTVPIFGISTPLRARVVVFNGFSAHADRNDLLAYVRAITPLPGHIFVVHGEEKQSLSLAAAIQAEHAKVDVTVPRQGATYDL</sequence>
<dbReference type="Gene3D" id="3.40.50.10890">
    <property type="match status" value="1"/>
</dbReference>
<dbReference type="SUPFAM" id="SSF56281">
    <property type="entry name" value="Metallo-hydrolase/oxidoreductase"/>
    <property type="match status" value="1"/>
</dbReference>
<dbReference type="Gene3D" id="3.60.15.10">
    <property type="entry name" value="Ribonuclease Z/Hydroxyacylglutathione hydrolase-like"/>
    <property type="match status" value="1"/>
</dbReference>
<accession>A0AA86T1P1</accession>
<keyword evidence="1" id="KW-0378">Hydrolase</keyword>
<proteinExistence type="predicted"/>
<dbReference type="SMART" id="SM00849">
    <property type="entry name" value="Lactamase_B"/>
    <property type="match status" value="1"/>
</dbReference>
<keyword evidence="5" id="KW-1185">Reference proteome</keyword>
<dbReference type="AlphaFoldDB" id="A0AA86T1P1"/>
<evidence type="ECO:0000256" key="1">
    <source>
        <dbReference type="ARBA" id="ARBA00022801"/>
    </source>
</evidence>
<dbReference type="InterPro" id="IPR022712">
    <property type="entry name" value="Beta_Casp"/>
</dbReference>
<reference evidence="4" key="1">
    <citation type="submission" date="2022-10" db="EMBL/GenBank/DDBJ databases">
        <authorList>
            <person name="Koch H."/>
        </authorList>
    </citation>
    <scope>NUCLEOTIDE SEQUENCE</scope>
    <source>
        <strain evidence="4">DNF</strain>
    </source>
</reference>
<name>A0AA86T1P1_9BACT</name>
<dbReference type="GO" id="GO:0004521">
    <property type="term" value="F:RNA endonuclease activity"/>
    <property type="evidence" value="ECO:0007669"/>
    <property type="project" value="TreeGrafter"/>
</dbReference>
<dbReference type="Proteomes" id="UP001179121">
    <property type="component" value="Chromosome"/>
</dbReference>
<dbReference type="InterPro" id="IPR036866">
    <property type="entry name" value="RibonucZ/Hydroxyglut_hydro"/>
</dbReference>
<dbReference type="Pfam" id="PF10996">
    <property type="entry name" value="Beta-Casp"/>
    <property type="match status" value="1"/>
</dbReference>
<dbReference type="InterPro" id="IPR011108">
    <property type="entry name" value="RMMBL"/>
</dbReference>
<feature type="domain" description="Beta-Casp" evidence="3">
    <location>
        <begin position="254"/>
        <end position="379"/>
    </location>
</feature>
<dbReference type="SMART" id="SM01027">
    <property type="entry name" value="Beta-Casp"/>
    <property type="match status" value="1"/>
</dbReference>
<evidence type="ECO:0000259" key="3">
    <source>
        <dbReference type="SMART" id="SM01027"/>
    </source>
</evidence>
<dbReference type="KEGG" id="nti:DNFV4_00520"/>
<dbReference type="Pfam" id="PF00753">
    <property type="entry name" value="Lactamase_B"/>
    <property type="match status" value="1"/>
</dbReference>
<dbReference type="PANTHER" id="PTHR11203">
    <property type="entry name" value="CLEAVAGE AND POLYADENYLATION SPECIFICITY FACTOR FAMILY MEMBER"/>
    <property type="match status" value="1"/>
</dbReference>
<feature type="domain" description="Metallo-beta-lactamase" evidence="2">
    <location>
        <begin position="13"/>
        <end position="236"/>
    </location>
</feature>
<dbReference type="InterPro" id="IPR050698">
    <property type="entry name" value="MBL"/>
</dbReference>
<dbReference type="EMBL" id="OX365700">
    <property type="protein sequence ID" value="CAI4030096.1"/>
    <property type="molecule type" value="Genomic_DNA"/>
</dbReference>
<dbReference type="GO" id="GO:0016787">
    <property type="term" value="F:hydrolase activity"/>
    <property type="evidence" value="ECO:0007669"/>
    <property type="project" value="UniProtKB-KW"/>
</dbReference>
<evidence type="ECO:0000313" key="5">
    <source>
        <dbReference type="Proteomes" id="UP001179121"/>
    </source>
</evidence>
<dbReference type="CDD" id="cd16295">
    <property type="entry name" value="TTHA0252-CPSF-like_MBL-fold"/>
    <property type="match status" value="1"/>
</dbReference>
<gene>
    <name evidence="4" type="ORF">DNFV4_00520</name>
</gene>
<dbReference type="Pfam" id="PF07521">
    <property type="entry name" value="RMMBL"/>
    <property type="match status" value="1"/>
</dbReference>
<dbReference type="InterPro" id="IPR001279">
    <property type="entry name" value="Metallo-B-lactamas"/>
</dbReference>
<dbReference type="PANTHER" id="PTHR11203:SF37">
    <property type="entry name" value="INTEGRATOR COMPLEX SUBUNIT 11"/>
    <property type="match status" value="1"/>
</dbReference>
<organism evidence="4 5">
    <name type="scientific">Nitrospira tepida</name>
    <dbReference type="NCBI Taxonomy" id="2973512"/>
    <lineage>
        <taxon>Bacteria</taxon>
        <taxon>Pseudomonadati</taxon>
        <taxon>Nitrospirota</taxon>
        <taxon>Nitrospiria</taxon>
        <taxon>Nitrospirales</taxon>
        <taxon>Nitrospiraceae</taxon>
        <taxon>Nitrospira</taxon>
    </lineage>
</organism>
<dbReference type="RefSeq" id="WP_289267097.1">
    <property type="nucleotide sequence ID" value="NZ_OX365700.1"/>
</dbReference>
<protein>
    <submittedName>
        <fullName evidence="4">Metallo-beta-lactamase family protein, RNA-specific</fullName>
    </submittedName>
</protein>
<evidence type="ECO:0000313" key="4">
    <source>
        <dbReference type="EMBL" id="CAI4030096.1"/>
    </source>
</evidence>
<evidence type="ECO:0000259" key="2">
    <source>
        <dbReference type="SMART" id="SM00849"/>
    </source>
</evidence>